<dbReference type="EnsemblPlants" id="OPUNC05G13540.1">
    <property type="protein sequence ID" value="OPUNC05G13540.1"/>
    <property type="gene ID" value="OPUNC05G13540"/>
</dbReference>
<dbReference type="Proteomes" id="UP000026962">
    <property type="component" value="Chromosome 5"/>
</dbReference>
<protein>
    <submittedName>
        <fullName evidence="1">Uncharacterized protein</fullName>
    </submittedName>
</protein>
<proteinExistence type="predicted"/>
<name>A0A0E0L268_ORYPU</name>
<dbReference type="Gramene" id="OPUNC05G13540.1">
    <property type="protein sequence ID" value="OPUNC05G13540.1"/>
    <property type="gene ID" value="OPUNC05G13540"/>
</dbReference>
<organism evidence="1">
    <name type="scientific">Oryza punctata</name>
    <name type="common">Red rice</name>
    <dbReference type="NCBI Taxonomy" id="4537"/>
    <lineage>
        <taxon>Eukaryota</taxon>
        <taxon>Viridiplantae</taxon>
        <taxon>Streptophyta</taxon>
        <taxon>Embryophyta</taxon>
        <taxon>Tracheophyta</taxon>
        <taxon>Spermatophyta</taxon>
        <taxon>Magnoliopsida</taxon>
        <taxon>Liliopsida</taxon>
        <taxon>Poales</taxon>
        <taxon>Poaceae</taxon>
        <taxon>BOP clade</taxon>
        <taxon>Oryzoideae</taxon>
        <taxon>Oryzeae</taxon>
        <taxon>Oryzinae</taxon>
        <taxon>Oryza</taxon>
    </lineage>
</organism>
<keyword evidence="2" id="KW-1185">Reference proteome</keyword>
<accession>A0A0E0L268</accession>
<evidence type="ECO:0000313" key="1">
    <source>
        <dbReference type="EnsemblPlants" id="OPUNC05G13540.1"/>
    </source>
</evidence>
<reference evidence="1" key="2">
    <citation type="submission" date="2018-05" db="EMBL/GenBank/DDBJ databases">
        <title>OpunRS2 (Oryza punctata Reference Sequence Version 2).</title>
        <authorList>
            <person name="Zhang J."/>
            <person name="Kudrna D."/>
            <person name="Lee S."/>
            <person name="Talag J."/>
            <person name="Welchert J."/>
            <person name="Wing R.A."/>
        </authorList>
    </citation>
    <scope>NUCLEOTIDE SEQUENCE [LARGE SCALE GENOMIC DNA]</scope>
</reference>
<dbReference type="HOGENOM" id="CLU_141881_0_0_1"/>
<dbReference type="AlphaFoldDB" id="A0A0E0L268"/>
<sequence>MDAEPSSWTNLYLQPNPGTILVLILPALEPKHLAPWFVGNKGTIEWASLLVGFGPIEVGCRCHGLAGEGGSQVHDTDDGFHAGEGAEGTTTLLDIEAVMVSIT</sequence>
<reference evidence="1" key="1">
    <citation type="submission" date="2015-04" db="UniProtKB">
        <authorList>
            <consortium name="EnsemblPlants"/>
        </authorList>
    </citation>
    <scope>IDENTIFICATION</scope>
</reference>
<evidence type="ECO:0000313" key="2">
    <source>
        <dbReference type="Proteomes" id="UP000026962"/>
    </source>
</evidence>